<feature type="transmembrane region" description="Helical" evidence="2">
    <location>
        <begin position="124"/>
        <end position="144"/>
    </location>
</feature>
<evidence type="ECO:0000313" key="3">
    <source>
        <dbReference type="EMBL" id="GLB47993.1"/>
    </source>
</evidence>
<feature type="compositionally biased region" description="Acidic residues" evidence="1">
    <location>
        <begin position="7"/>
        <end position="19"/>
    </location>
</feature>
<feature type="transmembrane region" description="Helical" evidence="2">
    <location>
        <begin position="96"/>
        <end position="118"/>
    </location>
</feature>
<feature type="region of interest" description="Disordered" evidence="1">
    <location>
        <begin position="1"/>
        <end position="32"/>
    </location>
</feature>
<evidence type="ECO:0000256" key="1">
    <source>
        <dbReference type="SAM" id="MobiDB-lite"/>
    </source>
</evidence>
<keyword evidence="2" id="KW-0812">Transmembrane</keyword>
<dbReference type="EMBL" id="BRVO01000001">
    <property type="protein sequence ID" value="GLB47993.1"/>
    <property type="molecule type" value="Genomic_DNA"/>
</dbReference>
<name>A0ABQ5MF30_9FLAO</name>
<evidence type="ECO:0000313" key="4">
    <source>
        <dbReference type="Proteomes" id="UP001143543"/>
    </source>
</evidence>
<evidence type="ECO:0000256" key="2">
    <source>
        <dbReference type="SAM" id="Phobius"/>
    </source>
</evidence>
<proteinExistence type="predicted"/>
<sequence>MDKDQNPDEEPIDGQEEETSSEKVHNRRKGAYQKLRRDLSEEELNSSGTQKMLLSDLDRLEEEVVNLRKFKDKFHEKDKNEAVLEEKLSSSLSKEILYSVAISLGATLIGLSNSIWAAENINGEIILACGIVLVIGGLISKFFWK</sequence>
<gene>
    <name evidence="3" type="ORF">Y10_03610</name>
</gene>
<comment type="caution">
    <text evidence="3">The sequence shown here is derived from an EMBL/GenBank/DDBJ whole genome shotgun (WGS) entry which is preliminary data.</text>
</comment>
<protein>
    <submittedName>
        <fullName evidence="3">Uncharacterized protein</fullName>
    </submittedName>
</protein>
<keyword evidence="2" id="KW-0472">Membrane</keyword>
<accession>A0ABQ5MF30</accession>
<organism evidence="3 4">
    <name type="scientific">Neptunitalea lumnitzerae</name>
    <dbReference type="NCBI Taxonomy" id="2965509"/>
    <lineage>
        <taxon>Bacteria</taxon>
        <taxon>Pseudomonadati</taxon>
        <taxon>Bacteroidota</taxon>
        <taxon>Flavobacteriia</taxon>
        <taxon>Flavobacteriales</taxon>
        <taxon>Flavobacteriaceae</taxon>
        <taxon>Neptunitalea</taxon>
    </lineage>
</organism>
<dbReference type="RefSeq" id="WP_281763652.1">
    <property type="nucleotide sequence ID" value="NZ_BRVO01000001.1"/>
</dbReference>
<dbReference type="Proteomes" id="UP001143543">
    <property type="component" value="Unassembled WGS sequence"/>
</dbReference>
<keyword evidence="4" id="KW-1185">Reference proteome</keyword>
<reference evidence="3" key="1">
    <citation type="submission" date="2022-07" db="EMBL/GenBank/DDBJ databases">
        <title>Taxonomy of Novel Oxalotrophic and Methylotrophic Bacteria.</title>
        <authorList>
            <person name="Sahin N."/>
            <person name="Tani A."/>
        </authorList>
    </citation>
    <scope>NUCLEOTIDE SEQUENCE</scope>
    <source>
        <strain evidence="3">Y10</strain>
    </source>
</reference>
<keyword evidence="2" id="KW-1133">Transmembrane helix</keyword>